<comment type="caution">
    <text evidence="5">The sequence shown here is derived from an EMBL/GenBank/DDBJ whole genome shotgun (WGS) entry which is preliminary data.</text>
</comment>
<dbReference type="PANTHER" id="PTHR38445">
    <property type="entry name" value="HTH-TYPE TRANSCRIPTIONAL REPRESSOR YTRA"/>
    <property type="match status" value="1"/>
</dbReference>
<feature type="domain" description="HTH gntR-type" evidence="4">
    <location>
        <begin position="12"/>
        <end position="80"/>
    </location>
</feature>
<dbReference type="GO" id="GO:0003700">
    <property type="term" value="F:DNA-binding transcription factor activity"/>
    <property type="evidence" value="ECO:0007669"/>
    <property type="project" value="InterPro"/>
</dbReference>
<reference evidence="5" key="1">
    <citation type="submission" date="2012-11" db="EMBL/GenBank/DDBJ databases">
        <title>Dependencies among metagenomic species, viruses, plasmids and units of genetic variation.</title>
        <authorList>
            <person name="Nielsen H.B."/>
            <person name="Almeida M."/>
            <person name="Juncker A.S."/>
            <person name="Rasmussen S."/>
            <person name="Li J."/>
            <person name="Sunagawa S."/>
            <person name="Plichta D."/>
            <person name="Gautier L."/>
            <person name="Le Chatelier E."/>
            <person name="Peletier E."/>
            <person name="Bonde I."/>
            <person name="Nielsen T."/>
            <person name="Manichanh C."/>
            <person name="Arumugam M."/>
            <person name="Batto J."/>
            <person name="Santos M.B.Q.D."/>
            <person name="Blom N."/>
            <person name="Borruel N."/>
            <person name="Burgdorf K.S."/>
            <person name="Boumezbeur F."/>
            <person name="Casellas F."/>
            <person name="Dore J."/>
            <person name="Guarner F."/>
            <person name="Hansen T."/>
            <person name="Hildebrand F."/>
            <person name="Kaas R.S."/>
            <person name="Kennedy S."/>
            <person name="Kristiansen K."/>
            <person name="Kultima J.R."/>
            <person name="Leonard P."/>
            <person name="Levenez F."/>
            <person name="Lund O."/>
            <person name="Moumen B."/>
            <person name="Le Paslier D."/>
            <person name="Pons N."/>
            <person name="Pedersen O."/>
            <person name="Prifti E."/>
            <person name="Qin J."/>
            <person name="Raes J."/>
            <person name="Tap J."/>
            <person name="Tims S."/>
            <person name="Ussery D.W."/>
            <person name="Yamada T."/>
            <person name="MetaHit consortium"/>
            <person name="Renault P."/>
            <person name="Sicheritz-Ponten T."/>
            <person name="Bork P."/>
            <person name="Wang J."/>
            <person name="Brunak S."/>
            <person name="Ehrlich S.D."/>
        </authorList>
    </citation>
    <scope>NUCLEOTIDE SEQUENCE [LARGE SCALE GENOMIC DNA]</scope>
</reference>
<dbReference type="CDD" id="cd07377">
    <property type="entry name" value="WHTH_GntR"/>
    <property type="match status" value="1"/>
</dbReference>
<dbReference type="Proteomes" id="UP000018168">
    <property type="component" value="Unassembled WGS sequence"/>
</dbReference>
<accession>R6NH11</accession>
<dbReference type="InterPro" id="IPR000524">
    <property type="entry name" value="Tscrpt_reg_HTH_GntR"/>
</dbReference>
<dbReference type="EMBL" id="CBEP010000119">
    <property type="protein sequence ID" value="CDC05491.1"/>
    <property type="molecule type" value="Genomic_DNA"/>
</dbReference>
<dbReference type="SMART" id="SM00345">
    <property type="entry name" value="HTH_GNTR"/>
    <property type="match status" value="1"/>
</dbReference>
<gene>
    <name evidence="5" type="ORF">BN578_00969</name>
</gene>
<dbReference type="Gene3D" id="1.10.10.10">
    <property type="entry name" value="Winged helix-like DNA-binding domain superfamily/Winged helix DNA-binding domain"/>
    <property type="match status" value="1"/>
</dbReference>
<protein>
    <submittedName>
        <fullName evidence="5">Predicted transcriptional regulators</fullName>
    </submittedName>
</protein>
<evidence type="ECO:0000256" key="1">
    <source>
        <dbReference type="ARBA" id="ARBA00023015"/>
    </source>
</evidence>
<dbReference type="InterPro" id="IPR036390">
    <property type="entry name" value="WH_DNA-bd_sf"/>
</dbReference>
<proteinExistence type="predicted"/>
<keyword evidence="3" id="KW-0804">Transcription</keyword>
<evidence type="ECO:0000313" key="6">
    <source>
        <dbReference type="Proteomes" id="UP000018168"/>
    </source>
</evidence>
<keyword evidence="2" id="KW-0238">DNA-binding</keyword>
<dbReference type="SUPFAM" id="SSF46785">
    <property type="entry name" value="Winged helix' DNA-binding domain"/>
    <property type="match status" value="1"/>
</dbReference>
<dbReference type="PANTHER" id="PTHR38445:SF9">
    <property type="entry name" value="HTH-TYPE TRANSCRIPTIONAL REPRESSOR YTRA"/>
    <property type="match status" value="1"/>
</dbReference>
<dbReference type="InterPro" id="IPR036388">
    <property type="entry name" value="WH-like_DNA-bd_sf"/>
</dbReference>
<name>R6NH11_9FIRM</name>
<dbReference type="GO" id="GO:0003677">
    <property type="term" value="F:DNA binding"/>
    <property type="evidence" value="ECO:0007669"/>
    <property type="project" value="UniProtKB-KW"/>
</dbReference>
<dbReference type="AlphaFoldDB" id="R6NH11"/>
<evidence type="ECO:0000259" key="4">
    <source>
        <dbReference type="PROSITE" id="PS50949"/>
    </source>
</evidence>
<dbReference type="Pfam" id="PF00392">
    <property type="entry name" value="GntR"/>
    <property type="match status" value="1"/>
</dbReference>
<dbReference type="PROSITE" id="PS50949">
    <property type="entry name" value="HTH_GNTR"/>
    <property type="match status" value="1"/>
</dbReference>
<keyword evidence="1" id="KW-0805">Transcription regulation</keyword>
<organism evidence="5 6">
    <name type="scientific">[Clostridium] leptum CAG:27</name>
    <dbReference type="NCBI Taxonomy" id="1263068"/>
    <lineage>
        <taxon>Bacteria</taxon>
        <taxon>Bacillati</taxon>
        <taxon>Bacillota</taxon>
        <taxon>Clostridia</taxon>
        <taxon>Eubacteriales</taxon>
        <taxon>Oscillospiraceae</taxon>
        <taxon>Oscillospiraceae incertae sedis</taxon>
    </lineage>
</organism>
<sequence length="129" mass="15340">MNYTEWAFHDVEPVYLQLIQKIEYAILSRQLSTGEEIPSVREMAKWLHISPNTVMKAYMRLNKSNLITSSRNEHYSVIDNEQYILQMRDEKVRQLCITYLSNMINLGFSRKEATEFLVEYSNKLKEPNE</sequence>
<evidence type="ECO:0000313" key="5">
    <source>
        <dbReference type="EMBL" id="CDC05491.1"/>
    </source>
</evidence>
<evidence type="ECO:0000256" key="2">
    <source>
        <dbReference type="ARBA" id="ARBA00023125"/>
    </source>
</evidence>
<evidence type="ECO:0000256" key="3">
    <source>
        <dbReference type="ARBA" id="ARBA00023163"/>
    </source>
</evidence>